<evidence type="ECO:0000313" key="2">
    <source>
        <dbReference type="Proteomes" id="UP000603457"/>
    </source>
</evidence>
<dbReference type="EMBL" id="JACJTB010000047">
    <property type="protein sequence ID" value="MBD2597647.1"/>
    <property type="molecule type" value="Genomic_DNA"/>
</dbReference>
<organism evidence="1 2">
    <name type="scientific">Nostoc spongiaeforme FACHB-130</name>
    <dbReference type="NCBI Taxonomy" id="1357510"/>
    <lineage>
        <taxon>Bacteria</taxon>
        <taxon>Bacillati</taxon>
        <taxon>Cyanobacteriota</taxon>
        <taxon>Cyanophyceae</taxon>
        <taxon>Nostocales</taxon>
        <taxon>Nostocaceae</taxon>
        <taxon>Nostoc</taxon>
    </lineage>
</organism>
<keyword evidence="2" id="KW-1185">Reference proteome</keyword>
<dbReference type="Proteomes" id="UP000603457">
    <property type="component" value="Unassembled WGS sequence"/>
</dbReference>
<sequence length="65" mass="7250">MFNKDAKNANLSEFERFLASVLMVLIQQGSSDETDFTALNKSLGIAQRAFATWTMPSASWVCRFG</sequence>
<reference evidence="1 2" key="1">
    <citation type="journal article" date="2020" name="ISME J.">
        <title>Comparative genomics reveals insights into cyanobacterial evolution and habitat adaptation.</title>
        <authorList>
            <person name="Chen M.Y."/>
            <person name="Teng W.K."/>
            <person name="Zhao L."/>
            <person name="Hu C.X."/>
            <person name="Zhou Y.K."/>
            <person name="Han B.P."/>
            <person name="Song L.R."/>
            <person name="Shu W.S."/>
        </authorList>
    </citation>
    <scope>NUCLEOTIDE SEQUENCE [LARGE SCALE GENOMIC DNA]</scope>
    <source>
        <strain evidence="1 2">FACHB-130</strain>
    </source>
</reference>
<gene>
    <name evidence="1" type="ORF">H6G74_25475</name>
</gene>
<comment type="caution">
    <text evidence="1">The sequence shown here is derived from an EMBL/GenBank/DDBJ whole genome shotgun (WGS) entry which is preliminary data.</text>
</comment>
<accession>A0ABR8G342</accession>
<dbReference type="RefSeq" id="WP_190970286.1">
    <property type="nucleotide sequence ID" value="NZ_JACJTB010000047.1"/>
</dbReference>
<protein>
    <submittedName>
        <fullName evidence="1">Uncharacterized protein</fullName>
    </submittedName>
</protein>
<name>A0ABR8G342_9NOSO</name>
<proteinExistence type="predicted"/>
<evidence type="ECO:0000313" key="1">
    <source>
        <dbReference type="EMBL" id="MBD2597647.1"/>
    </source>
</evidence>